<dbReference type="EMBL" id="FXTM01000025">
    <property type="protein sequence ID" value="SMO74886.1"/>
    <property type="molecule type" value="Genomic_DNA"/>
</dbReference>
<dbReference type="RefSeq" id="WP_185954296.1">
    <property type="nucleotide sequence ID" value="NZ_FXTM01000025.1"/>
</dbReference>
<dbReference type="InterPro" id="IPR001387">
    <property type="entry name" value="Cro/C1-type_HTH"/>
</dbReference>
<name>A0A521DT45_9BACT</name>
<dbReference type="AlphaFoldDB" id="A0A521DT45"/>
<accession>A0A521DT45</accession>
<protein>
    <recommendedName>
        <fullName evidence="3">HTH cro/C1-type domain-containing protein</fullName>
    </recommendedName>
</protein>
<reference evidence="1 2" key="1">
    <citation type="submission" date="2017-05" db="EMBL/GenBank/DDBJ databases">
        <authorList>
            <person name="Varghese N."/>
            <person name="Submissions S."/>
        </authorList>
    </citation>
    <scope>NUCLEOTIDE SEQUENCE [LARGE SCALE GENOMIC DNA]</scope>
    <source>
        <strain evidence="1 2">DSM 16304</strain>
    </source>
</reference>
<sequence length="73" mass="8746">MSRKVIKEVRRRLYMEDKNLTHMAKDLGISYSYMLDVLHGRRKSVPVVERIAAYLNYPELVELYKEEFAVVQR</sequence>
<dbReference type="CDD" id="cd00093">
    <property type="entry name" value="HTH_XRE"/>
    <property type="match status" value="1"/>
</dbReference>
<evidence type="ECO:0008006" key="3">
    <source>
        <dbReference type="Google" id="ProtNLM"/>
    </source>
</evidence>
<dbReference type="GO" id="GO:0003677">
    <property type="term" value="F:DNA binding"/>
    <property type="evidence" value="ECO:0007669"/>
    <property type="project" value="InterPro"/>
</dbReference>
<dbReference type="InterPro" id="IPR010982">
    <property type="entry name" value="Lambda_DNA-bd_dom_sf"/>
</dbReference>
<evidence type="ECO:0000313" key="1">
    <source>
        <dbReference type="EMBL" id="SMO74886.1"/>
    </source>
</evidence>
<organism evidence="1 2">
    <name type="scientific">Balnearium lithotrophicum</name>
    <dbReference type="NCBI Taxonomy" id="223788"/>
    <lineage>
        <taxon>Bacteria</taxon>
        <taxon>Pseudomonadati</taxon>
        <taxon>Aquificota</taxon>
        <taxon>Aquificia</taxon>
        <taxon>Desulfurobacteriales</taxon>
        <taxon>Desulfurobacteriaceae</taxon>
        <taxon>Balnearium</taxon>
    </lineage>
</organism>
<dbReference type="Proteomes" id="UP000317315">
    <property type="component" value="Unassembled WGS sequence"/>
</dbReference>
<gene>
    <name evidence="1" type="ORF">SAMN06269117_12524</name>
</gene>
<keyword evidence="2" id="KW-1185">Reference proteome</keyword>
<evidence type="ECO:0000313" key="2">
    <source>
        <dbReference type="Proteomes" id="UP000317315"/>
    </source>
</evidence>
<dbReference type="SUPFAM" id="SSF47413">
    <property type="entry name" value="lambda repressor-like DNA-binding domains"/>
    <property type="match status" value="1"/>
</dbReference>
<proteinExistence type="predicted"/>